<evidence type="ECO:0000313" key="9">
    <source>
        <dbReference type="Proteomes" id="UP000186594"/>
    </source>
</evidence>
<dbReference type="PROSITE" id="PS01359">
    <property type="entry name" value="ZF_PHD_1"/>
    <property type="match status" value="1"/>
</dbReference>
<dbReference type="Pfam" id="PF00628">
    <property type="entry name" value="PHD"/>
    <property type="match status" value="1"/>
</dbReference>
<keyword evidence="2 4" id="KW-0863">Zinc-finger</keyword>
<accession>A0A1U7LUV0</accession>
<dbReference type="OMA" id="GDWYCME"/>
<dbReference type="InterPro" id="IPR013083">
    <property type="entry name" value="Znf_RING/FYVE/PHD"/>
</dbReference>
<dbReference type="InterPro" id="IPR001841">
    <property type="entry name" value="Znf_RING"/>
</dbReference>
<feature type="region of interest" description="Disordered" evidence="5">
    <location>
        <begin position="261"/>
        <end position="298"/>
    </location>
</feature>
<feature type="region of interest" description="Disordered" evidence="5">
    <location>
        <begin position="363"/>
        <end position="409"/>
    </location>
</feature>
<reference evidence="8 9" key="1">
    <citation type="submission" date="2016-04" db="EMBL/GenBank/DDBJ databases">
        <title>Evolutionary innovation and constraint leading to complex multicellularity in the Ascomycota.</title>
        <authorList>
            <person name="Cisse O."/>
            <person name="Nguyen A."/>
            <person name="Hewitt D.A."/>
            <person name="Jedd G."/>
            <person name="Stajich J.E."/>
        </authorList>
    </citation>
    <scope>NUCLEOTIDE SEQUENCE [LARGE SCALE GENOMIC DNA]</scope>
    <source>
        <strain evidence="8 9">DAH-3</strain>
    </source>
</reference>
<dbReference type="Gene3D" id="3.30.40.10">
    <property type="entry name" value="Zinc/RING finger domain, C3HC4 (zinc finger)"/>
    <property type="match status" value="1"/>
</dbReference>
<dbReference type="EMBL" id="LXFE01000206">
    <property type="protein sequence ID" value="OLL26322.1"/>
    <property type="molecule type" value="Genomic_DNA"/>
</dbReference>
<evidence type="ECO:0000313" key="8">
    <source>
        <dbReference type="EMBL" id="OLL26322.1"/>
    </source>
</evidence>
<dbReference type="OrthoDB" id="8062037at2759"/>
<feature type="domain" description="RING-type" evidence="7">
    <location>
        <begin position="74"/>
        <end position="120"/>
    </location>
</feature>
<dbReference type="STRING" id="1198029.A0A1U7LUV0"/>
<dbReference type="SUPFAM" id="SSF57903">
    <property type="entry name" value="FYVE/PHD zinc finger"/>
    <property type="match status" value="1"/>
</dbReference>
<feature type="domain" description="PHD-type" evidence="6">
    <location>
        <begin position="71"/>
        <end position="122"/>
    </location>
</feature>
<keyword evidence="9" id="KW-1185">Reference proteome</keyword>
<dbReference type="InterPro" id="IPR019786">
    <property type="entry name" value="Zinc_finger_PHD-type_CS"/>
</dbReference>
<protein>
    <submittedName>
        <fullName evidence="8">PHD and RING finger domain-containing protein</fullName>
    </submittedName>
</protein>
<evidence type="ECO:0000259" key="6">
    <source>
        <dbReference type="PROSITE" id="PS50016"/>
    </source>
</evidence>
<dbReference type="InterPro" id="IPR011011">
    <property type="entry name" value="Znf_FYVE_PHD"/>
</dbReference>
<dbReference type="Proteomes" id="UP000186594">
    <property type="component" value="Unassembled WGS sequence"/>
</dbReference>
<keyword evidence="3" id="KW-0862">Zinc</keyword>
<dbReference type="SMART" id="SM00249">
    <property type="entry name" value="PHD"/>
    <property type="match status" value="1"/>
</dbReference>
<proteinExistence type="predicted"/>
<gene>
    <name evidence="8" type="ORF">NEOLI_000399</name>
</gene>
<evidence type="ECO:0000256" key="3">
    <source>
        <dbReference type="ARBA" id="ARBA00022833"/>
    </source>
</evidence>
<evidence type="ECO:0000256" key="1">
    <source>
        <dbReference type="ARBA" id="ARBA00022723"/>
    </source>
</evidence>
<sequence length="485" mass="55794">MMILSLTDVVRSPILALCVVRPSSVLMYRKWSTVNIHNAEIFILMFTGFIDYFFPVGDIPKNVDTSAFRQTQRCHQCGQLTREQEDDILICEECEHTYHVHCLNIHEDVDPLNWFCPACTDMGAAQRRAEQHAESAQIEEYRQRQLNHNQVEAPPRGAAFIRLEREHWQIMRDRALARVMLLEDFEESQEDTAASRQLRRQREQERRIWEARVQASERNMGRRFYSTTNTVLPTPTESPPLPKSTEEVVQDDAWKMFEEAKLEADRPSSSRKRKIMDSVHESSSQAAEPSRKFKRPRCREAKDLRMISHTLEIPEARISSSRTSTTENTNADVGTGSKWFLQQLVEEMQTPVHSDLSDIKIFPPLTLSTSPPPPPSLSPISDQPSPGRDRTPPPGLFTPPLSSPRAQSPVSTIPYETKCMVHEVVSSALKPFYQTLLTKEKFVELNQGICRRLYREVEADADLVLEDRVHEEVHFEIMQIRNGDS</sequence>
<keyword evidence="1" id="KW-0479">Metal-binding</keyword>
<dbReference type="GO" id="GO:0032991">
    <property type="term" value="C:protein-containing complex"/>
    <property type="evidence" value="ECO:0007669"/>
    <property type="project" value="UniProtKB-ARBA"/>
</dbReference>
<evidence type="ECO:0000256" key="2">
    <source>
        <dbReference type="ARBA" id="ARBA00022771"/>
    </source>
</evidence>
<evidence type="ECO:0000256" key="4">
    <source>
        <dbReference type="PROSITE-ProRule" id="PRU00175"/>
    </source>
</evidence>
<dbReference type="PROSITE" id="PS50016">
    <property type="entry name" value="ZF_PHD_2"/>
    <property type="match status" value="1"/>
</dbReference>
<dbReference type="GO" id="GO:0008270">
    <property type="term" value="F:zinc ion binding"/>
    <property type="evidence" value="ECO:0007669"/>
    <property type="project" value="UniProtKB-KW"/>
</dbReference>
<evidence type="ECO:0000259" key="7">
    <source>
        <dbReference type="PROSITE" id="PS50089"/>
    </source>
</evidence>
<organism evidence="8 9">
    <name type="scientific">Neolecta irregularis (strain DAH-3)</name>
    <dbReference type="NCBI Taxonomy" id="1198029"/>
    <lineage>
        <taxon>Eukaryota</taxon>
        <taxon>Fungi</taxon>
        <taxon>Dikarya</taxon>
        <taxon>Ascomycota</taxon>
        <taxon>Taphrinomycotina</taxon>
        <taxon>Neolectales</taxon>
        <taxon>Neolectaceae</taxon>
        <taxon>Neolecta</taxon>
    </lineage>
</organism>
<dbReference type="InterPro" id="IPR001965">
    <property type="entry name" value="Znf_PHD"/>
</dbReference>
<evidence type="ECO:0000256" key="5">
    <source>
        <dbReference type="SAM" id="MobiDB-lite"/>
    </source>
</evidence>
<dbReference type="AlphaFoldDB" id="A0A1U7LUV0"/>
<dbReference type="PROSITE" id="PS50089">
    <property type="entry name" value="ZF_RING_2"/>
    <property type="match status" value="1"/>
</dbReference>
<dbReference type="InterPro" id="IPR019787">
    <property type="entry name" value="Znf_PHD-finger"/>
</dbReference>
<comment type="caution">
    <text evidence="8">The sequence shown here is derived from an EMBL/GenBank/DDBJ whole genome shotgun (WGS) entry which is preliminary data.</text>
</comment>
<name>A0A1U7LUV0_NEOID</name>